<protein>
    <recommendedName>
        <fullName evidence="2 10">FAD:protein FMN transferase</fullName>
        <ecNumber evidence="1 10">2.7.1.180</ecNumber>
    </recommendedName>
    <alternativeName>
        <fullName evidence="8 10">Flavin transferase</fullName>
    </alternativeName>
</protein>
<evidence type="ECO:0000256" key="2">
    <source>
        <dbReference type="ARBA" id="ARBA00016337"/>
    </source>
</evidence>
<dbReference type="Pfam" id="PF02424">
    <property type="entry name" value="ApbE"/>
    <property type="match status" value="1"/>
</dbReference>
<dbReference type="GO" id="GO:0016740">
    <property type="term" value="F:transferase activity"/>
    <property type="evidence" value="ECO:0007669"/>
    <property type="project" value="UniProtKB-UniRule"/>
</dbReference>
<evidence type="ECO:0000256" key="10">
    <source>
        <dbReference type="PIRNR" id="PIRNR006268"/>
    </source>
</evidence>
<keyword evidence="7 10" id="KW-0460">Magnesium</keyword>
<dbReference type="InterPro" id="IPR024932">
    <property type="entry name" value="ApbE"/>
</dbReference>
<comment type="caution">
    <text evidence="12">The sequence shown here is derived from an EMBL/GenBank/DDBJ whole genome shotgun (WGS) entry which is preliminary data.</text>
</comment>
<proteinExistence type="inferred from homology"/>
<evidence type="ECO:0000313" key="12">
    <source>
        <dbReference type="EMBL" id="PNC17126.1"/>
    </source>
</evidence>
<evidence type="ECO:0000256" key="11">
    <source>
        <dbReference type="PIRSR" id="PIRSR006268-2"/>
    </source>
</evidence>
<feature type="binding site" evidence="11">
    <location>
        <position position="311"/>
    </location>
    <ligand>
        <name>Mg(2+)</name>
        <dbReference type="ChEBI" id="CHEBI:18420"/>
    </ligand>
</feature>
<dbReference type="OrthoDB" id="9778595at2"/>
<evidence type="ECO:0000256" key="3">
    <source>
        <dbReference type="ARBA" id="ARBA00022630"/>
    </source>
</evidence>
<dbReference type="PANTHER" id="PTHR30040">
    <property type="entry name" value="THIAMINE BIOSYNTHESIS LIPOPROTEIN APBE"/>
    <property type="match status" value="1"/>
</dbReference>
<dbReference type="PIRSF" id="PIRSF006268">
    <property type="entry name" value="ApbE"/>
    <property type="match status" value="1"/>
</dbReference>
<evidence type="ECO:0000256" key="8">
    <source>
        <dbReference type="ARBA" id="ARBA00031306"/>
    </source>
</evidence>
<keyword evidence="4 10" id="KW-0808">Transferase</keyword>
<sequence>MILQVRMSSFFRQFFVAAGWLCLLIAVGMDCAHGAEKEGAPLKPFFCMHAADGRVTARGAAMGTVFTVRAYPGESMDAAQTEKACTEALACAVHWEKVMSAMDAESSLAAFNAAESGVAVPVSPELKKVLLLALKYARLTDGAFDFTLGPCIRLWKKSRRRGVLPSREELECARRASGWEKLCVGKRGALKKVPGMRVDLGGIGKGFAVDRMAELLKGKGVLSFFIDSTSDVLAGAPPPGEKGWRLRVDAGHGEGRTLLLSHAAVSTSGNARQMVKIGGVEYSHVLDPHTGLGVTEGRQVSVQAPSAAMADALATAACVMSEEDFRSLAEGLPGVSLVSSFLDS</sequence>
<name>A0A2N8HB78_9BACT</name>
<evidence type="ECO:0000256" key="9">
    <source>
        <dbReference type="ARBA" id="ARBA00048540"/>
    </source>
</evidence>
<keyword evidence="5 10" id="KW-0479">Metal-binding</keyword>
<dbReference type="AlphaFoldDB" id="A0A2N8HB78"/>
<evidence type="ECO:0000256" key="5">
    <source>
        <dbReference type="ARBA" id="ARBA00022723"/>
    </source>
</evidence>
<comment type="cofactor">
    <cofactor evidence="11">
        <name>Mg(2+)</name>
        <dbReference type="ChEBI" id="CHEBI:18420"/>
    </cofactor>
    <cofactor evidence="11">
        <name>Mn(2+)</name>
        <dbReference type="ChEBI" id="CHEBI:29035"/>
    </cofactor>
    <text evidence="11">Magnesium. Can also use manganese.</text>
</comment>
<comment type="similarity">
    <text evidence="10">Belongs to the ApbE family.</text>
</comment>
<feature type="binding site" evidence="11">
    <location>
        <position position="202"/>
    </location>
    <ligand>
        <name>Mg(2+)</name>
        <dbReference type="ChEBI" id="CHEBI:18420"/>
    </ligand>
</feature>
<reference evidence="12 13" key="1">
    <citation type="journal article" date="2017" name="BMC Genomics">
        <title>Genome sequencing of 39 Akkermansia muciniphila isolates reveals its population structure, genomic and functional diverisity, and global distribution in mammalian gut microbiotas.</title>
        <authorList>
            <person name="Guo X."/>
            <person name="Li S."/>
            <person name="Zhang J."/>
            <person name="Wu F."/>
            <person name="Li X."/>
            <person name="Wu D."/>
            <person name="Zhang M."/>
            <person name="Ou Z."/>
            <person name="Jie Z."/>
            <person name="Yan Q."/>
            <person name="Li P."/>
            <person name="Yi J."/>
            <person name="Peng Y."/>
        </authorList>
    </citation>
    <scope>NUCLEOTIDE SEQUENCE [LARGE SCALE GENOMIC DNA]</scope>
    <source>
        <strain evidence="12 13">GP24</strain>
    </source>
</reference>
<dbReference type="Gene3D" id="3.10.520.10">
    <property type="entry name" value="ApbE-like domains"/>
    <property type="match status" value="1"/>
</dbReference>
<keyword evidence="6 10" id="KW-0274">FAD</keyword>
<evidence type="ECO:0000256" key="1">
    <source>
        <dbReference type="ARBA" id="ARBA00011955"/>
    </source>
</evidence>
<evidence type="ECO:0000256" key="7">
    <source>
        <dbReference type="ARBA" id="ARBA00022842"/>
    </source>
</evidence>
<evidence type="ECO:0000256" key="6">
    <source>
        <dbReference type="ARBA" id="ARBA00022827"/>
    </source>
</evidence>
<dbReference type="PANTHER" id="PTHR30040:SF2">
    <property type="entry name" value="FAD:PROTEIN FMN TRANSFERASE"/>
    <property type="match status" value="1"/>
</dbReference>
<dbReference type="GO" id="GO:0046872">
    <property type="term" value="F:metal ion binding"/>
    <property type="evidence" value="ECO:0007669"/>
    <property type="project" value="UniProtKB-UniRule"/>
</dbReference>
<organism evidence="12 13">
    <name type="scientific">Akkermansia muciniphila</name>
    <dbReference type="NCBI Taxonomy" id="239935"/>
    <lineage>
        <taxon>Bacteria</taxon>
        <taxon>Pseudomonadati</taxon>
        <taxon>Verrucomicrobiota</taxon>
        <taxon>Verrucomicrobiia</taxon>
        <taxon>Verrucomicrobiales</taxon>
        <taxon>Akkermansiaceae</taxon>
        <taxon>Akkermansia</taxon>
    </lineage>
</organism>
<comment type="catalytic activity">
    <reaction evidence="9 10">
        <text>L-threonyl-[protein] + FAD = FMN-L-threonyl-[protein] + AMP + H(+)</text>
        <dbReference type="Rhea" id="RHEA:36847"/>
        <dbReference type="Rhea" id="RHEA-COMP:11060"/>
        <dbReference type="Rhea" id="RHEA-COMP:11061"/>
        <dbReference type="ChEBI" id="CHEBI:15378"/>
        <dbReference type="ChEBI" id="CHEBI:30013"/>
        <dbReference type="ChEBI" id="CHEBI:57692"/>
        <dbReference type="ChEBI" id="CHEBI:74257"/>
        <dbReference type="ChEBI" id="CHEBI:456215"/>
        <dbReference type="EC" id="2.7.1.180"/>
    </reaction>
</comment>
<dbReference type="EMBL" id="PJKA01000013">
    <property type="protein sequence ID" value="PNC17126.1"/>
    <property type="molecule type" value="Genomic_DNA"/>
</dbReference>
<dbReference type="InterPro" id="IPR003374">
    <property type="entry name" value="ApbE-like_sf"/>
</dbReference>
<feature type="binding site" evidence="11">
    <location>
        <position position="315"/>
    </location>
    <ligand>
        <name>Mg(2+)</name>
        <dbReference type="ChEBI" id="CHEBI:18420"/>
    </ligand>
</feature>
<dbReference type="Proteomes" id="UP000236000">
    <property type="component" value="Unassembled WGS sequence"/>
</dbReference>
<keyword evidence="3 10" id="KW-0285">Flavoprotein</keyword>
<accession>A0A2N8HB78</accession>
<dbReference type="EC" id="2.7.1.180" evidence="1 10"/>
<evidence type="ECO:0000256" key="4">
    <source>
        <dbReference type="ARBA" id="ARBA00022679"/>
    </source>
</evidence>
<dbReference type="SUPFAM" id="SSF143631">
    <property type="entry name" value="ApbE-like"/>
    <property type="match status" value="1"/>
</dbReference>
<gene>
    <name evidence="12" type="ORF">CXU22_10875</name>
</gene>
<evidence type="ECO:0000313" key="13">
    <source>
        <dbReference type="Proteomes" id="UP000236000"/>
    </source>
</evidence>